<reference evidence="2" key="1">
    <citation type="submission" date="2022-01" db="EMBL/GenBank/DDBJ databases">
        <authorList>
            <person name="King R."/>
        </authorList>
    </citation>
    <scope>NUCLEOTIDE SEQUENCE</scope>
</reference>
<dbReference type="Gene3D" id="1.10.238.20">
    <property type="entry name" value="Pheromone/general odorant binding protein domain"/>
    <property type="match status" value="1"/>
</dbReference>
<dbReference type="InterPro" id="IPR036728">
    <property type="entry name" value="PBP_GOBP_sf"/>
</dbReference>
<dbReference type="EMBL" id="OV725078">
    <property type="protein sequence ID" value="CAH1393496.1"/>
    <property type="molecule type" value="Genomic_DNA"/>
</dbReference>
<keyword evidence="3" id="KW-1185">Reference proteome</keyword>
<evidence type="ECO:0000313" key="3">
    <source>
        <dbReference type="Proteomes" id="UP001152798"/>
    </source>
</evidence>
<name>A0A9P0H318_NEZVI</name>
<feature type="signal peptide" evidence="1">
    <location>
        <begin position="1"/>
        <end position="23"/>
    </location>
</feature>
<dbReference type="Proteomes" id="UP001152798">
    <property type="component" value="Chromosome 2"/>
</dbReference>
<dbReference type="SUPFAM" id="SSF47565">
    <property type="entry name" value="Insect pheromone/odorant-binding proteins"/>
    <property type="match status" value="1"/>
</dbReference>
<proteinExistence type="predicted"/>
<dbReference type="OrthoDB" id="6610259at2759"/>
<evidence type="ECO:0000313" key="2">
    <source>
        <dbReference type="EMBL" id="CAH1393496.1"/>
    </source>
</evidence>
<protein>
    <submittedName>
        <fullName evidence="2">Uncharacterized protein</fullName>
    </submittedName>
</protein>
<sequence length="150" mass="17471">MKTYMSILIKTIMIVAFFGQIRCYEEDVSLKQVFGQCSEEHQISLEAIMSTVRHVRGPDGYQVKRWITCVMKKMGKINEGEIDWEQCKILSKQGLTGKVDKAKVDKIAEIWQYKIPEEVKKERQLANYAPVCKFESWKELALLKHLTLIN</sequence>
<dbReference type="GO" id="GO:0005549">
    <property type="term" value="F:odorant binding"/>
    <property type="evidence" value="ECO:0007669"/>
    <property type="project" value="InterPro"/>
</dbReference>
<gene>
    <name evidence="2" type="ORF">NEZAVI_LOCUS4160</name>
</gene>
<dbReference type="CDD" id="cd23992">
    <property type="entry name" value="PBP_GOBP"/>
    <property type="match status" value="1"/>
</dbReference>
<accession>A0A9P0H318</accession>
<organism evidence="2 3">
    <name type="scientific">Nezara viridula</name>
    <name type="common">Southern green stink bug</name>
    <name type="synonym">Cimex viridulus</name>
    <dbReference type="NCBI Taxonomy" id="85310"/>
    <lineage>
        <taxon>Eukaryota</taxon>
        <taxon>Metazoa</taxon>
        <taxon>Ecdysozoa</taxon>
        <taxon>Arthropoda</taxon>
        <taxon>Hexapoda</taxon>
        <taxon>Insecta</taxon>
        <taxon>Pterygota</taxon>
        <taxon>Neoptera</taxon>
        <taxon>Paraneoptera</taxon>
        <taxon>Hemiptera</taxon>
        <taxon>Heteroptera</taxon>
        <taxon>Panheteroptera</taxon>
        <taxon>Pentatomomorpha</taxon>
        <taxon>Pentatomoidea</taxon>
        <taxon>Pentatomidae</taxon>
        <taxon>Pentatominae</taxon>
        <taxon>Nezara</taxon>
    </lineage>
</organism>
<dbReference type="Pfam" id="PF01395">
    <property type="entry name" value="PBP_GOBP"/>
    <property type="match status" value="1"/>
</dbReference>
<evidence type="ECO:0000256" key="1">
    <source>
        <dbReference type="SAM" id="SignalP"/>
    </source>
</evidence>
<keyword evidence="1" id="KW-0732">Signal</keyword>
<feature type="chain" id="PRO_5040460602" evidence="1">
    <location>
        <begin position="24"/>
        <end position="150"/>
    </location>
</feature>
<dbReference type="InterPro" id="IPR006170">
    <property type="entry name" value="PBP/GOBP"/>
</dbReference>
<dbReference type="AlphaFoldDB" id="A0A9P0H318"/>